<dbReference type="InterPro" id="IPR002049">
    <property type="entry name" value="LE_dom"/>
</dbReference>
<feature type="domain" description="Laminin EGF-like" evidence="16">
    <location>
        <begin position="475"/>
        <end position="537"/>
    </location>
</feature>
<name>A0A5N5SLV8_9CRUS</name>
<feature type="compositionally biased region" description="Basic and acidic residues" evidence="13">
    <location>
        <begin position="74"/>
        <end position="91"/>
    </location>
</feature>
<dbReference type="Pfam" id="PF24973">
    <property type="entry name" value="EGF_LMN_ATRN"/>
    <property type="match status" value="1"/>
</dbReference>
<dbReference type="PANTHER" id="PTHR10574:SF375">
    <property type="entry name" value="LAMININ SUBUNIT BETA-1"/>
    <property type="match status" value="1"/>
</dbReference>
<evidence type="ECO:0000256" key="14">
    <source>
        <dbReference type="SAM" id="SignalP"/>
    </source>
</evidence>
<organism evidence="19 20">
    <name type="scientific">Armadillidium nasatum</name>
    <dbReference type="NCBI Taxonomy" id="96803"/>
    <lineage>
        <taxon>Eukaryota</taxon>
        <taxon>Metazoa</taxon>
        <taxon>Ecdysozoa</taxon>
        <taxon>Arthropoda</taxon>
        <taxon>Crustacea</taxon>
        <taxon>Multicrustacea</taxon>
        <taxon>Malacostraca</taxon>
        <taxon>Eumalacostraca</taxon>
        <taxon>Peracarida</taxon>
        <taxon>Isopoda</taxon>
        <taxon>Oniscidea</taxon>
        <taxon>Crinocheta</taxon>
        <taxon>Armadillidiidae</taxon>
        <taxon>Armadillidium</taxon>
    </lineage>
</organism>
<feature type="disulfide bond" evidence="12">
    <location>
        <begin position="1211"/>
        <end position="1220"/>
    </location>
</feature>
<dbReference type="FunFam" id="2.10.25.10:FF:000011">
    <property type="entry name" value="Cadherin EGF LAG seven-pass G-type receptor"/>
    <property type="match status" value="2"/>
</dbReference>
<dbReference type="FunFam" id="2.10.25.10:FF:000084">
    <property type="entry name" value="Laminin subunit alpha 3"/>
    <property type="match status" value="1"/>
</dbReference>
<dbReference type="Gene3D" id="2.10.25.10">
    <property type="entry name" value="Laminin"/>
    <property type="match status" value="6"/>
</dbReference>
<dbReference type="PROSITE" id="PS01248">
    <property type="entry name" value="EGF_LAM_1"/>
    <property type="match status" value="2"/>
</dbReference>
<feature type="domain" description="Laminin EGF-like" evidence="16">
    <location>
        <begin position="1188"/>
        <end position="1238"/>
    </location>
</feature>
<feature type="disulfide bond" evidence="12">
    <location>
        <begin position="714"/>
        <end position="731"/>
    </location>
</feature>
<feature type="disulfide bond" evidence="12">
    <location>
        <begin position="683"/>
        <end position="692"/>
    </location>
</feature>
<dbReference type="PROSITE" id="PS51117">
    <property type="entry name" value="LAMININ_NTER"/>
    <property type="match status" value="1"/>
</dbReference>
<dbReference type="FunFam" id="2.10.25.10:FF:000101">
    <property type="entry name" value="Laminin subunit beta 1"/>
    <property type="match status" value="1"/>
</dbReference>
<keyword evidence="11 12" id="KW-0424">Laminin EGF-like domain</keyword>
<dbReference type="GO" id="GO:0009887">
    <property type="term" value="P:animal organ morphogenesis"/>
    <property type="evidence" value="ECO:0007669"/>
    <property type="project" value="TreeGrafter"/>
</dbReference>
<feature type="disulfide bond" evidence="12">
    <location>
        <begin position="733"/>
        <end position="742"/>
    </location>
</feature>
<dbReference type="FunFam" id="2.170.300.10:FF:000001">
    <property type="entry name" value="Laminin subunit beta-1"/>
    <property type="match status" value="1"/>
</dbReference>
<keyword evidence="10" id="KW-0325">Glycoprotein</keyword>
<keyword evidence="5" id="KW-0677">Repeat</keyword>
<dbReference type="GO" id="GO:0043256">
    <property type="term" value="C:laminin complex"/>
    <property type="evidence" value="ECO:0007669"/>
    <property type="project" value="TreeGrafter"/>
</dbReference>
<evidence type="ECO:0000256" key="5">
    <source>
        <dbReference type="ARBA" id="ARBA00022737"/>
    </source>
</evidence>
<comment type="subcellular location">
    <subcellularLocation>
        <location evidence="1">Secreted</location>
        <location evidence="1">Extracellular space</location>
        <location evidence="1">Extracellular matrix</location>
        <location evidence="1">Basement membrane</location>
    </subcellularLocation>
</comment>
<keyword evidence="4 14" id="KW-0732">Signal</keyword>
<keyword evidence="2" id="KW-0964">Secreted</keyword>
<keyword evidence="20" id="KW-1185">Reference proteome</keyword>
<dbReference type="FunFam" id="2.10.25.10:FF:000138">
    <property type="entry name" value="Laminin subunit beta 1"/>
    <property type="match status" value="1"/>
</dbReference>
<gene>
    <name evidence="19" type="primary">LanB1</name>
    <name evidence="19" type="ORF">Anas_05305</name>
</gene>
<dbReference type="PROSITE" id="PS51116">
    <property type="entry name" value="LAMININ_IVB"/>
    <property type="match status" value="1"/>
</dbReference>
<dbReference type="Pfam" id="PF21199">
    <property type="entry name" value="LAMININ_IV_B"/>
    <property type="match status" value="1"/>
</dbReference>
<feature type="domain" description="Laminin EGF-like" evidence="16">
    <location>
        <begin position="661"/>
        <end position="711"/>
    </location>
</feature>
<dbReference type="FunFam" id="2.10.25.10:FF:000224">
    <property type="entry name" value="Usherin"/>
    <property type="match status" value="1"/>
</dbReference>
<sequence length="1289" mass="143738">MKPSVFYICIFIIIAISSQAFADSEAKDSDPHRRGAVFYGNSRVASNQKRQRGRGRTRRPLPSNQNTSFFSEASDDRSPSSRNDEREDDGRALFSWNGNNYEGQSPGTRIISRKKTTKTTKITKTRIDGSSEPKTTSYTYTYTYPGSSVTTFRNTSTFITKTGQKPISESERRRISSTYESSSGSSYGGDSYNKQFSSSVGSGGSVSGSSQSAGKVDSSYRIGVGEEYLKNTEEDVYDYEEEVYDPEFARGPVVSPEDLLHPFVIRGFGAAKGMKIPVMGGRVTPQREISSSADWTNYRQLQLVDYRKKTRLRSWWQSENGKEDVSIRLDLEAEFHLTHIIMTFRTFRPSAMLIERSHDFGKTWKVYRYFAENCGESFPGIPQGPARLITDVVCESRYSEVEPSHNGEVIFRVLQPNLKIKDPYGDEVKDLLRITNLRVNFTKLHTLGDQLLDTRPEIKEKYYYAIYDMVVRGSCSCNGHASECLPLPGVQDQENMVHGLCKCTHNTTGLNCERCADFYNDQPWRPGVKEETNACKRCECNNHATRCHFDNNVYEATGKISGGVCDECQHNTQGRNCESCIPYYYRNMARSLDDPNVCQACNCDLRGTTDDGICDSRTDAEAGIVSGRCHCKENVDGLKCDRCKAGYWNFTGENPVGCQDCSCDILGTLNNAGCDAYTGKCQCKLNVVGRDCNQCRPQHFGLSEHPNGCQPCNCDKGGAFDNDCDVISGQCRCRPHVTGRQCDRPEEGYFVPYLNYLTFEAELARGSENCQVVMREPYRDGRETTWTGIGFMRVFDDSHLEFDVENVESSMDYDLVIKYEPQFRNSWDGVKVRIERPGPVDPNGPCANARTLDDKRTLDLSDRAREKTVFPTVCLESGKNYKIVLEFSRSNAYTDTPSASILIDSVILIPRAEQLPFYSGSLEKESSRQEYQHYRCSEPFYTGQGLSSLPETCVEDHLDSIGLYLVSVMQREVEVAFAILTVDSAVANLTLKEEGAIDVLLGLTVSDQKVVHPANVAAKGHWITFAINKLVNVNVDQILMEGSVTSVNQAIGTSLIARDANVMGMLILVIYALDFAMIAGKTQLDQIVLCKEGFYGDPRLEVGIACRPCPCPGTVETQHSFASRCSLDSRTKDVICECEEGYAGSRCDICADNYYGNPEVPGGRCQPCDCSNNIDISKPGNCNPRSVCSCNILGTNTTVGPCDHLSGQCHCHPNVVGVECDRCSPNHWKLASGIGCEHCNCDPIGSYEEQCNEYTGQCNCKPGFGGRQCDQCQTNFLWKPKNRMFTLQL</sequence>
<feature type="signal peptide" evidence="14">
    <location>
        <begin position="1"/>
        <end position="22"/>
    </location>
</feature>
<proteinExistence type="predicted"/>
<dbReference type="EMBL" id="SEYY01023842">
    <property type="protein sequence ID" value="KAB7494579.1"/>
    <property type="molecule type" value="Genomic_DNA"/>
</dbReference>
<dbReference type="Pfam" id="PF00055">
    <property type="entry name" value="Laminin_N"/>
    <property type="match status" value="1"/>
</dbReference>
<feature type="disulfide bond" evidence="12">
    <location>
        <begin position="1260"/>
        <end position="1269"/>
    </location>
</feature>
<dbReference type="PRINTS" id="PR00011">
    <property type="entry name" value="EGFLAMININ"/>
</dbReference>
<evidence type="ECO:0000256" key="11">
    <source>
        <dbReference type="ARBA" id="ARBA00023292"/>
    </source>
</evidence>
<feature type="compositionally biased region" description="Polar residues" evidence="13">
    <location>
        <begin position="62"/>
        <end position="71"/>
    </location>
</feature>
<dbReference type="PROSITE" id="PS50027">
    <property type="entry name" value="EGF_LAM_2"/>
    <property type="match status" value="6"/>
</dbReference>
<dbReference type="GO" id="GO:0009888">
    <property type="term" value="P:tissue development"/>
    <property type="evidence" value="ECO:0007669"/>
    <property type="project" value="TreeGrafter"/>
</dbReference>
<feature type="disulfide bond" evidence="12">
    <location>
        <begin position="1241"/>
        <end position="1258"/>
    </location>
</feature>
<feature type="compositionally biased region" description="Polar residues" evidence="13">
    <location>
        <begin position="96"/>
        <end position="107"/>
    </location>
</feature>
<evidence type="ECO:0000259" key="15">
    <source>
        <dbReference type="PROSITE" id="PS50022"/>
    </source>
</evidence>
<dbReference type="GO" id="GO:0070831">
    <property type="term" value="P:basement membrane assembly"/>
    <property type="evidence" value="ECO:0007669"/>
    <property type="project" value="TreeGrafter"/>
</dbReference>
<evidence type="ECO:0000313" key="19">
    <source>
        <dbReference type="EMBL" id="KAB7494579.1"/>
    </source>
</evidence>
<evidence type="ECO:0000256" key="13">
    <source>
        <dbReference type="SAM" id="MobiDB-lite"/>
    </source>
</evidence>
<evidence type="ECO:0000256" key="10">
    <source>
        <dbReference type="ARBA" id="ARBA00023180"/>
    </source>
</evidence>
<evidence type="ECO:0000259" key="16">
    <source>
        <dbReference type="PROSITE" id="PS50027"/>
    </source>
</evidence>
<dbReference type="GO" id="GO:0016477">
    <property type="term" value="P:cell migration"/>
    <property type="evidence" value="ECO:0007669"/>
    <property type="project" value="TreeGrafter"/>
</dbReference>
<dbReference type="Gene3D" id="2.60.120.260">
    <property type="entry name" value="Galactose-binding domain-like"/>
    <property type="match status" value="1"/>
</dbReference>
<dbReference type="GO" id="GO:0034446">
    <property type="term" value="P:substrate adhesion-dependent cell spreading"/>
    <property type="evidence" value="ECO:0007669"/>
    <property type="project" value="TreeGrafter"/>
</dbReference>
<evidence type="ECO:0000259" key="17">
    <source>
        <dbReference type="PROSITE" id="PS51116"/>
    </source>
</evidence>
<dbReference type="GO" id="GO:0007411">
    <property type="term" value="P:axon guidance"/>
    <property type="evidence" value="ECO:0007669"/>
    <property type="project" value="TreeGrafter"/>
</dbReference>
<keyword evidence="6" id="KW-0084">Basement membrane</keyword>
<feature type="disulfide bond" evidence="12">
    <location>
        <begin position="695"/>
        <end position="709"/>
    </location>
</feature>
<dbReference type="Gene3D" id="2.170.300.10">
    <property type="entry name" value="Tie2 ligand-binding domain superfamily"/>
    <property type="match status" value="1"/>
</dbReference>
<feature type="disulfide bond" evidence="12">
    <location>
        <begin position="631"/>
        <end position="640"/>
    </location>
</feature>
<dbReference type="PROSITE" id="PS50022">
    <property type="entry name" value="FA58C_3"/>
    <property type="match status" value="1"/>
</dbReference>
<evidence type="ECO:0000256" key="9">
    <source>
        <dbReference type="ARBA" id="ARBA00023157"/>
    </source>
</evidence>
<comment type="caution">
    <text evidence="19">The sequence shown here is derived from an EMBL/GenBank/DDBJ whole genome shotgun (WGS) entry which is preliminary data.</text>
</comment>
<dbReference type="Proteomes" id="UP000326759">
    <property type="component" value="Unassembled WGS sequence"/>
</dbReference>
<dbReference type="InterPro" id="IPR056863">
    <property type="entry name" value="LMN_ATRN_NET-like_EGF"/>
</dbReference>
<dbReference type="SMART" id="SM00180">
    <property type="entry name" value="EGF_Lam"/>
    <property type="match status" value="8"/>
</dbReference>
<accession>A0A5N5SLV8</accession>
<dbReference type="InterPro" id="IPR000421">
    <property type="entry name" value="FA58C"/>
</dbReference>
<feature type="domain" description="Laminin EGF-like" evidence="16">
    <location>
        <begin position="712"/>
        <end position="772"/>
    </location>
</feature>
<dbReference type="Pfam" id="PF00053">
    <property type="entry name" value="EGF_laminin"/>
    <property type="match status" value="7"/>
</dbReference>
<dbReference type="InterPro" id="IPR013015">
    <property type="entry name" value="Laminin_IV_B"/>
</dbReference>
<feature type="disulfide bond" evidence="12">
    <location>
        <begin position="1239"/>
        <end position="1251"/>
    </location>
</feature>
<evidence type="ECO:0000256" key="8">
    <source>
        <dbReference type="ARBA" id="ARBA00023054"/>
    </source>
</evidence>
<keyword evidence="3" id="KW-0272">Extracellular matrix</keyword>
<evidence type="ECO:0000256" key="1">
    <source>
        <dbReference type="ARBA" id="ARBA00004302"/>
    </source>
</evidence>
<dbReference type="InterPro" id="IPR008211">
    <property type="entry name" value="Laminin_N"/>
</dbReference>
<feature type="region of interest" description="Disordered" evidence="13">
    <location>
        <begin position="197"/>
        <end position="216"/>
    </location>
</feature>
<evidence type="ECO:0000256" key="7">
    <source>
        <dbReference type="ARBA" id="ARBA00022889"/>
    </source>
</evidence>
<feature type="domain" description="Laminin IV type B" evidence="17">
    <location>
        <begin position="751"/>
        <end position="965"/>
    </location>
</feature>
<evidence type="ECO:0000256" key="6">
    <source>
        <dbReference type="ARBA" id="ARBA00022869"/>
    </source>
</evidence>
<dbReference type="PANTHER" id="PTHR10574">
    <property type="entry name" value="NETRIN/LAMININ-RELATED"/>
    <property type="match status" value="1"/>
</dbReference>
<feature type="domain" description="F5/8 type C" evidence="15">
    <location>
        <begin position="271"/>
        <end position="368"/>
    </location>
</feature>
<feature type="disulfide bond" evidence="12">
    <location>
        <begin position="503"/>
        <end position="512"/>
    </location>
</feature>
<keyword evidence="9 12" id="KW-1015">Disulfide bond</keyword>
<feature type="compositionally biased region" description="Low complexity" evidence="13">
    <location>
        <begin position="176"/>
        <end position="190"/>
    </location>
</feature>
<evidence type="ECO:0000256" key="2">
    <source>
        <dbReference type="ARBA" id="ARBA00022525"/>
    </source>
</evidence>
<evidence type="ECO:0000259" key="18">
    <source>
        <dbReference type="PROSITE" id="PS51117"/>
    </source>
</evidence>
<protein>
    <submittedName>
        <fullName evidence="19">Laminin subunit beta-1</fullName>
    </submittedName>
</protein>
<evidence type="ECO:0000256" key="3">
    <source>
        <dbReference type="ARBA" id="ARBA00022530"/>
    </source>
</evidence>
<evidence type="ECO:0000313" key="20">
    <source>
        <dbReference type="Proteomes" id="UP000326759"/>
    </source>
</evidence>
<feature type="domain" description="Laminin N-terminal" evidence="18">
    <location>
        <begin position="255"/>
        <end position="474"/>
    </location>
</feature>
<dbReference type="SMART" id="SM00136">
    <property type="entry name" value="LamNT"/>
    <property type="match status" value="1"/>
</dbReference>
<keyword evidence="8" id="KW-0175">Coiled coil</keyword>
<evidence type="ECO:0000256" key="12">
    <source>
        <dbReference type="PROSITE-ProRule" id="PRU00460"/>
    </source>
</evidence>
<dbReference type="InterPro" id="IPR050440">
    <property type="entry name" value="Laminin/Netrin_ECM"/>
</dbReference>
<feature type="chain" id="PRO_5024371264" evidence="14">
    <location>
        <begin position="23"/>
        <end position="1289"/>
    </location>
</feature>
<evidence type="ECO:0000256" key="4">
    <source>
        <dbReference type="ARBA" id="ARBA00022729"/>
    </source>
</evidence>
<feature type="domain" description="Laminin EGF-like" evidence="16">
    <location>
        <begin position="1239"/>
        <end position="1289"/>
    </location>
</feature>
<feature type="domain" description="Laminin EGF-like" evidence="16">
    <location>
        <begin position="601"/>
        <end position="660"/>
    </location>
</feature>
<dbReference type="SUPFAM" id="SSF57196">
    <property type="entry name" value="EGF/Laminin"/>
    <property type="match status" value="8"/>
</dbReference>
<feature type="region of interest" description="Disordered" evidence="13">
    <location>
        <begin position="26"/>
        <end position="134"/>
    </location>
</feature>
<feature type="disulfide bond" evidence="12">
    <location>
        <begin position="712"/>
        <end position="724"/>
    </location>
</feature>
<dbReference type="OrthoDB" id="5985440at2759"/>
<dbReference type="CDD" id="cd00055">
    <property type="entry name" value="EGF_Lam"/>
    <property type="match status" value="8"/>
</dbReference>
<feature type="compositionally biased region" description="Basic residues" evidence="13">
    <location>
        <begin position="49"/>
        <end position="59"/>
    </location>
</feature>
<keyword evidence="7" id="KW-0130">Cell adhesion</keyword>
<feature type="region of interest" description="Disordered" evidence="13">
    <location>
        <begin position="161"/>
        <end position="190"/>
    </location>
</feature>
<reference evidence="19 20" key="1">
    <citation type="journal article" date="2019" name="PLoS Biol.">
        <title>Sex chromosomes control vertical transmission of feminizing Wolbachia symbionts in an isopod.</title>
        <authorList>
            <person name="Becking T."/>
            <person name="Chebbi M.A."/>
            <person name="Giraud I."/>
            <person name="Moumen B."/>
            <person name="Laverre T."/>
            <person name="Caubet Y."/>
            <person name="Peccoud J."/>
            <person name="Gilbert C."/>
            <person name="Cordaux R."/>
        </authorList>
    </citation>
    <scope>NUCLEOTIDE SEQUENCE [LARGE SCALE GENOMIC DNA]</scope>
    <source>
        <strain evidence="19">ANa2</strain>
        <tissue evidence="19">Whole body excluding digestive tract and cuticle</tissue>
    </source>
</reference>
<feature type="compositionally biased region" description="Basic residues" evidence="13">
    <location>
        <begin position="111"/>
        <end position="124"/>
    </location>
</feature>
<comment type="caution">
    <text evidence="12">Lacks conserved residue(s) required for the propagation of feature annotation.</text>
</comment>